<dbReference type="Proteomes" id="UP000318017">
    <property type="component" value="Chromosome"/>
</dbReference>
<accession>A0A518G9L8</accession>
<reference evidence="1 2" key="1">
    <citation type="submission" date="2019-02" db="EMBL/GenBank/DDBJ databases">
        <title>Deep-cultivation of Planctomycetes and their phenomic and genomic characterization uncovers novel biology.</title>
        <authorList>
            <person name="Wiegand S."/>
            <person name="Jogler M."/>
            <person name="Boedeker C."/>
            <person name="Pinto D."/>
            <person name="Vollmers J."/>
            <person name="Rivas-Marin E."/>
            <person name="Kohn T."/>
            <person name="Peeters S.H."/>
            <person name="Heuer A."/>
            <person name="Rast P."/>
            <person name="Oberbeckmann S."/>
            <person name="Bunk B."/>
            <person name="Jeske O."/>
            <person name="Meyerdierks A."/>
            <person name="Storesund J.E."/>
            <person name="Kallscheuer N."/>
            <person name="Luecker S."/>
            <person name="Lage O.M."/>
            <person name="Pohl T."/>
            <person name="Merkel B.J."/>
            <person name="Hornburger P."/>
            <person name="Mueller R.-W."/>
            <person name="Bruemmer F."/>
            <person name="Labrenz M."/>
            <person name="Spormann A.M."/>
            <person name="Op den Camp H."/>
            <person name="Overmann J."/>
            <person name="Amann R."/>
            <person name="Jetten M.S.M."/>
            <person name="Mascher T."/>
            <person name="Medema M.H."/>
            <person name="Devos D.P."/>
            <person name="Kaster A.-K."/>
            <person name="Ovreas L."/>
            <person name="Rohde M."/>
            <person name="Galperin M.Y."/>
            <person name="Jogler C."/>
        </authorList>
    </citation>
    <scope>NUCLEOTIDE SEQUENCE [LARGE SCALE GENOMIC DNA]</scope>
    <source>
        <strain evidence="1 2">Q31a</strain>
    </source>
</reference>
<gene>
    <name evidence="1" type="ORF">Q31a_36100</name>
</gene>
<dbReference type="AlphaFoldDB" id="A0A518G9L8"/>
<organism evidence="1 2">
    <name type="scientific">Aureliella helgolandensis</name>
    <dbReference type="NCBI Taxonomy" id="2527968"/>
    <lineage>
        <taxon>Bacteria</taxon>
        <taxon>Pseudomonadati</taxon>
        <taxon>Planctomycetota</taxon>
        <taxon>Planctomycetia</taxon>
        <taxon>Pirellulales</taxon>
        <taxon>Pirellulaceae</taxon>
        <taxon>Aureliella</taxon>
    </lineage>
</organism>
<evidence type="ECO:0000313" key="2">
    <source>
        <dbReference type="Proteomes" id="UP000318017"/>
    </source>
</evidence>
<sequence length="76" mass="8468">MSDKVPIRAFVSYRDESSEHTERVRDLCDQLRHDGVDAICDRYVPAPEEGWSWMERELEKAAAGAGHPGKSGGVIP</sequence>
<dbReference type="EMBL" id="CP036298">
    <property type="protein sequence ID" value="QDV25286.1"/>
    <property type="molecule type" value="Genomic_DNA"/>
</dbReference>
<dbReference type="KEGG" id="ahel:Q31a_36100"/>
<dbReference type="RefSeq" id="WP_145080142.1">
    <property type="nucleotide sequence ID" value="NZ_CP036298.1"/>
</dbReference>
<proteinExistence type="predicted"/>
<name>A0A518G9L8_9BACT</name>
<dbReference type="OrthoDB" id="5511829at2"/>
<evidence type="ECO:0000313" key="1">
    <source>
        <dbReference type="EMBL" id="QDV25286.1"/>
    </source>
</evidence>
<protein>
    <submittedName>
        <fullName evidence="1">Uncharacterized protein</fullName>
    </submittedName>
</protein>
<keyword evidence="2" id="KW-1185">Reference proteome</keyword>